<evidence type="ECO:0000256" key="1">
    <source>
        <dbReference type="ARBA" id="ARBA00004863"/>
    </source>
</evidence>
<dbReference type="SUPFAM" id="SSF53850">
    <property type="entry name" value="Periplasmic binding protein-like II"/>
    <property type="match status" value="1"/>
</dbReference>
<reference evidence="5 6" key="1">
    <citation type="submission" date="2018-06" db="EMBL/GenBank/DDBJ databases">
        <title>Mucibacter soli gen. nov., sp. nov., a new member of the family Chitinophagaceae producing mucin.</title>
        <authorList>
            <person name="Kim M.-K."/>
            <person name="Park S."/>
            <person name="Kim T.-S."/>
            <person name="Joung Y."/>
            <person name="Han J.-H."/>
            <person name="Kim S.B."/>
        </authorList>
    </citation>
    <scope>NUCLEOTIDE SEQUENCE [LARGE SCALE GENOMIC DNA]</scope>
    <source>
        <strain evidence="5 6">R1-15</strain>
    </source>
</reference>
<protein>
    <recommendedName>
        <fullName evidence="4">Chorismate dehydratase</fullName>
        <ecNumber evidence="4">4.2.1.151</ecNumber>
    </recommendedName>
    <alternativeName>
        <fullName evidence="4">Menaquinone biosynthetic enzyme MqnA</fullName>
    </alternativeName>
</protein>
<evidence type="ECO:0000313" key="5">
    <source>
        <dbReference type="EMBL" id="PZF71731.1"/>
    </source>
</evidence>
<evidence type="ECO:0000256" key="3">
    <source>
        <dbReference type="ARBA" id="ARBA00023239"/>
    </source>
</evidence>
<dbReference type="EC" id="4.2.1.151" evidence="4"/>
<dbReference type="Proteomes" id="UP000248745">
    <property type="component" value="Unassembled WGS sequence"/>
</dbReference>
<name>A0A2W2A8Y8_9BACT</name>
<dbReference type="GO" id="GO:0009234">
    <property type="term" value="P:menaquinone biosynthetic process"/>
    <property type="evidence" value="ECO:0007669"/>
    <property type="project" value="UniProtKB-UniRule"/>
</dbReference>
<sequence length="260" mass="29349">MIALPYLCPKNIHLDAKIKVAAVSYLNTKPLLYGIEKDETLAGQMELLLDYPSNLAKSLQQGTIDMALMPVAAMPFVPGARIVSDYGIASDGNVASVCIFSQVPIERVESVYLDYQSRSSVRLAKLLLEKYWNKNVVLRPAPENYIEYINDTTAGVIIGDRALQQRTNFEYVYDLAEAWEKLTGHPFIFAAWIANKDLPADFLAAFNKANAIGLNHIDEIVAAHPFPYYDLKEYYTENIKYELTPERKKGLEQFLEMIAE</sequence>
<keyword evidence="3 4" id="KW-0456">Lyase</keyword>
<dbReference type="InterPro" id="IPR003773">
    <property type="entry name" value="Menaquinone_biosynth"/>
</dbReference>
<dbReference type="HAMAP" id="MF_00995">
    <property type="entry name" value="MqnA"/>
    <property type="match status" value="1"/>
</dbReference>
<dbReference type="GO" id="GO:0016836">
    <property type="term" value="F:hydro-lyase activity"/>
    <property type="evidence" value="ECO:0007669"/>
    <property type="project" value="UniProtKB-UniRule"/>
</dbReference>
<evidence type="ECO:0000313" key="6">
    <source>
        <dbReference type="Proteomes" id="UP000248745"/>
    </source>
</evidence>
<dbReference type="Pfam" id="PF02621">
    <property type="entry name" value="VitK2_biosynth"/>
    <property type="match status" value="1"/>
</dbReference>
<dbReference type="PANTHER" id="PTHR37690:SF1">
    <property type="entry name" value="CHORISMATE DEHYDRATASE"/>
    <property type="match status" value="1"/>
</dbReference>
<dbReference type="PANTHER" id="PTHR37690">
    <property type="entry name" value="CHORISMATE DEHYDRATASE"/>
    <property type="match status" value="1"/>
</dbReference>
<dbReference type="OrthoDB" id="9810112at2"/>
<dbReference type="InterPro" id="IPR030868">
    <property type="entry name" value="MqnA"/>
</dbReference>
<gene>
    <name evidence="4" type="primary">mqnA</name>
    <name evidence="5" type="ORF">DN068_16835</name>
</gene>
<proteinExistence type="inferred from homology"/>
<comment type="similarity">
    <text evidence="4">Belongs to the MqnA/MqnD family. MqnA subfamily.</text>
</comment>
<keyword evidence="6" id="KW-1185">Reference proteome</keyword>
<comment type="caution">
    <text evidence="5">The sequence shown here is derived from an EMBL/GenBank/DDBJ whole genome shotgun (WGS) entry which is preliminary data.</text>
</comment>
<evidence type="ECO:0000256" key="2">
    <source>
        <dbReference type="ARBA" id="ARBA00022428"/>
    </source>
</evidence>
<dbReference type="CDD" id="cd13634">
    <property type="entry name" value="PBP2_Sco4506"/>
    <property type="match status" value="1"/>
</dbReference>
<dbReference type="AlphaFoldDB" id="A0A2W2A8Y8"/>
<comment type="catalytic activity">
    <reaction evidence="4">
        <text>chorismate = 3-[(1-carboxyvinyl)-oxy]benzoate + H2O</text>
        <dbReference type="Rhea" id="RHEA:40051"/>
        <dbReference type="ChEBI" id="CHEBI:15377"/>
        <dbReference type="ChEBI" id="CHEBI:29748"/>
        <dbReference type="ChEBI" id="CHEBI:76981"/>
        <dbReference type="EC" id="4.2.1.151"/>
    </reaction>
</comment>
<organism evidence="5 6">
    <name type="scientific">Taibaiella soli</name>
    <dbReference type="NCBI Taxonomy" id="1649169"/>
    <lineage>
        <taxon>Bacteria</taxon>
        <taxon>Pseudomonadati</taxon>
        <taxon>Bacteroidota</taxon>
        <taxon>Chitinophagia</taxon>
        <taxon>Chitinophagales</taxon>
        <taxon>Chitinophagaceae</taxon>
        <taxon>Taibaiella</taxon>
    </lineage>
</organism>
<comment type="pathway">
    <text evidence="1 4">Quinol/quinone metabolism; menaquinone biosynthesis.</text>
</comment>
<evidence type="ECO:0000256" key="4">
    <source>
        <dbReference type="HAMAP-Rule" id="MF_00995"/>
    </source>
</evidence>
<accession>A0A2W2A8Y8</accession>
<dbReference type="Gene3D" id="3.40.190.10">
    <property type="entry name" value="Periplasmic binding protein-like II"/>
    <property type="match status" value="2"/>
</dbReference>
<dbReference type="EMBL" id="QKTW01000022">
    <property type="protein sequence ID" value="PZF71731.1"/>
    <property type="molecule type" value="Genomic_DNA"/>
</dbReference>
<comment type="function">
    <text evidence="4">Catalyzes the dehydration of chorismate into 3-[(1-carboxyvinyl)oxy]benzoate, a step in the biosynthesis of menaquinone (MK, vitamin K2).</text>
</comment>
<keyword evidence="2 4" id="KW-0474">Menaquinone biosynthesis</keyword>
<dbReference type="UniPathway" id="UPA00079"/>